<sequence length="256" mass="28091">MQVLKLFLIRAFIFIFIFFPLATKAQITYFASASVHADNSNTNAANNPAAVTPPANMRDGDLVIFTGVRRISNQTLTISNTGGQNWNSLPVLTGVADISPRIFWCRFNGTWTGDPSIEMGGASINTAVMHVFRPSARTYSWAMDVGQTIGAPTTRTATINAITNTQNTTLVFAAWFTADDNTWDQLTAGWSTPGSSQYRNPIDPDMSCTFAYRIFTVSGSTGNVSKRQATNQTDNSRTAIMSFYPFRTNMSAFLLE</sequence>
<reference evidence="1 2" key="1">
    <citation type="submission" date="2019-03" db="EMBL/GenBank/DDBJ databases">
        <title>Genomic Encyclopedia of Archaeal and Bacterial Type Strains, Phase II (KMG-II): from individual species to whole genera.</title>
        <authorList>
            <person name="Goeker M."/>
        </authorList>
    </citation>
    <scope>NUCLEOTIDE SEQUENCE [LARGE SCALE GENOMIC DNA]</scope>
    <source>
        <strain evidence="1 2">DSM 28323</strain>
    </source>
</reference>
<dbReference type="AlphaFoldDB" id="A0A4R6ISQ1"/>
<protein>
    <submittedName>
        <fullName evidence="1">Uncharacterized protein</fullName>
    </submittedName>
</protein>
<keyword evidence="2" id="KW-1185">Reference proteome</keyword>
<comment type="caution">
    <text evidence="1">The sequence shown here is derived from an EMBL/GenBank/DDBJ whole genome shotgun (WGS) entry which is preliminary data.</text>
</comment>
<gene>
    <name evidence="1" type="ORF">BC659_3035</name>
</gene>
<dbReference type="EMBL" id="SNWP01000013">
    <property type="protein sequence ID" value="TDO25493.1"/>
    <property type="molecule type" value="Genomic_DNA"/>
</dbReference>
<accession>A0A4R6ISQ1</accession>
<evidence type="ECO:0000313" key="2">
    <source>
        <dbReference type="Proteomes" id="UP000295741"/>
    </source>
</evidence>
<proteinExistence type="predicted"/>
<name>A0A4R6ISQ1_9BACT</name>
<organism evidence="1 2">
    <name type="scientific">Sediminibacterium goheungense</name>
    <dbReference type="NCBI Taxonomy" id="1086393"/>
    <lineage>
        <taxon>Bacteria</taxon>
        <taxon>Pseudomonadati</taxon>
        <taxon>Bacteroidota</taxon>
        <taxon>Chitinophagia</taxon>
        <taxon>Chitinophagales</taxon>
        <taxon>Chitinophagaceae</taxon>
        <taxon>Sediminibacterium</taxon>
    </lineage>
</organism>
<dbReference type="Proteomes" id="UP000295741">
    <property type="component" value="Unassembled WGS sequence"/>
</dbReference>
<evidence type="ECO:0000313" key="1">
    <source>
        <dbReference type="EMBL" id="TDO25493.1"/>
    </source>
</evidence>